<feature type="compositionally biased region" description="Acidic residues" evidence="6">
    <location>
        <begin position="20"/>
        <end position="33"/>
    </location>
</feature>
<keyword evidence="4" id="KW-0539">Nucleus</keyword>
<dbReference type="eggNOG" id="KOG0531">
    <property type="taxonomic scope" value="Eukaryota"/>
</dbReference>
<dbReference type="HOGENOM" id="CLU_044236_0_0_1"/>
<dbReference type="PROSITE" id="PS51450">
    <property type="entry name" value="LRR"/>
    <property type="match status" value="9"/>
</dbReference>
<dbReference type="GO" id="GO:0072542">
    <property type="term" value="F:protein phosphatase activator activity"/>
    <property type="evidence" value="ECO:0007669"/>
    <property type="project" value="EnsemblFungi"/>
</dbReference>
<protein>
    <recommendedName>
        <fullName evidence="9">Protein phosphatase 1 regulatory subunit 7</fullName>
    </recommendedName>
</protein>
<dbReference type="Proteomes" id="UP000002037">
    <property type="component" value="Unassembled WGS sequence"/>
</dbReference>
<evidence type="ECO:0000256" key="6">
    <source>
        <dbReference type="SAM" id="MobiDB-lite"/>
    </source>
</evidence>
<dbReference type="RefSeq" id="XP_002547144.1">
    <property type="nucleotide sequence ID" value="XM_002547098.1"/>
</dbReference>
<comment type="subcellular location">
    <subcellularLocation>
        <location evidence="1">Nucleus</location>
    </subcellularLocation>
</comment>
<dbReference type="SMART" id="SM00365">
    <property type="entry name" value="LRR_SD22"/>
    <property type="match status" value="11"/>
</dbReference>
<evidence type="ECO:0000256" key="3">
    <source>
        <dbReference type="ARBA" id="ARBA00022737"/>
    </source>
</evidence>
<dbReference type="GO" id="GO:0005634">
    <property type="term" value="C:nucleus"/>
    <property type="evidence" value="ECO:0007669"/>
    <property type="project" value="UniProtKB-SubCell"/>
</dbReference>
<dbReference type="GO" id="GO:0051457">
    <property type="term" value="P:maintenance of protein location in nucleus"/>
    <property type="evidence" value="ECO:0007669"/>
    <property type="project" value="EnsemblFungi"/>
</dbReference>
<dbReference type="SUPFAM" id="SSF52058">
    <property type="entry name" value="L domain-like"/>
    <property type="match status" value="1"/>
</dbReference>
<dbReference type="FunFam" id="3.80.10.10:FF:000446">
    <property type="entry name" value="Protein phosphatase 1 regulatory subunit SDS22"/>
    <property type="match status" value="1"/>
</dbReference>
<dbReference type="KEGG" id="ctp:CTRG_01450"/>
<evidence type="ECO:0000256" key="4">
    <source>
        <dbReference type="ARBA" id="ARBA00023242"/>
    </source>
</evidence>
<evidence type="ECO:0000313" key="8">
    <source>
        <dbReference type="Proteomes" id="UP000002037"/>
    </source>
</evidence>
<accession>C5M6G9</accession>
<proteinExistence type="inferred from homology"/>
<dbReference type="InterPro" id="IPR025875">
    <property type="entry name" value="Leu-rich_rpt_4"/>
</dbReference>
<dbReference type="AlphaFoldDB" id="C5M6G9"/>
<dbReference type="GO" id="GO:0007059">
    <property type="term" value="P:chromosome segregation"/>
    <property type="evidence" value="ECO:0007669"/>
    <property type="project" value="EnsemblFungi"/>
</dbReference>
<name>C5M6G9_CANTT</name>
<dbReference type="Pfam" id="PF12799">
    <property type="entry name" value="LRR_4"/>
    <property type="match status" value="2"/>
</dbReference>
<dbReference type="SMART" id="SM00369">
    <property type="entry name" value="LRR_TYP"/>
    <property type="match status" value="6"/>
</dbReference>
<dbReference type="InterPro" id="IPR032675">
    <property type="entry name" value="LRR_dom_sf"/>
</dbReference>
<organism evidence="7 8">
    <name type="scientific">Candida tropicalis (strain ATCC MYA-3404 / T1)</name>
    <name type="common">Yeast</name>
    <dbReference type="NCBI Taxonomy" id="294747"/>
    <lineage>
        <taxon>Eukaryota</taxon>
        <taxon>Fungi</taxon>
        <taxon>Dikarya</taxon>
        <taxon>Ascomycota</taxon>
        <taxon>Saccharomycotina</taxon>
        <taxon>Pichiomycetes</taxon>
        <taxon>Debaryomycetaceae</taxon>
        <taxon>Candida/Lodderomyces clade</taxon>
        <taxon>Candida</taxon>
    </lineage>
</organism>
<dbReference type="InterPro" id="IPR001611">
    <property type="entry name" value="Leu-rich_rpt"/>
</dbReference>
<evidence type="ECO:0000256" key="1">
    <source>
        <dbReference type="ARBA" id="ARBA00004123"/>
    </source>
</evidence>
<dbReference type="OrthoDB" id="266138at2759"/>
<evidence type="ECO:0000256" key="5">
    <source>
        <dbReference type="ARBA" id="ARBA00023460"/>
    </source>
</evidence>
<sequence length="359" mass="41413">MPDTEEHQDKHVEDILSHTEDEDEEEEDDDGIEEQPIGNPPTMQYPGNVIPDNNIEEIEADQDLTADIELDTDYIDLVHLKISSLEDLHLERFKNLQSLCLRQNLITSIVAVKEISDKLEELDLYDNRINHISSSIGHLVNLKTLDFSFNRIKNIKNIENLINIEQLFFVQNKIKEIKNIENLTKLRMLELGANKIERIENLEPFINLQSLFLGSNRISKLEGLDTLVNLKVLSIQSNGISKIENLDKLKNLEELYLTSNRLSEIEGLENLENLQILDLSHNKISKLDNLGHLQKLEDLWISSNLIDSFNEVDKLSKLESLETVYLEHNPIQLKNATSYRRKVKLALPNLKKLDATYFS</sequence>
<dbReference type="InterPro" id="IPR050576">
    <property type="entry name" value="Cilia_flagella_integrity"/>
</dbReference>
<dbReference type="GO" id="GO:0000164">
    <property type="term" value="C:protein phosphatase type 1 complex"/>
    <property type="evidence" value="ECO:0007669"/>
    <property type="project" value="EnsemblFungi"/>
</dbReference>
<dbReference type="VEuPathDB" id="FungiDB:CTRG_01450"/>
<dbReference type="InterPro" id="IPR003591">
    <property type="entry name" value="Leu-rich_rpt_typical-subtyp"/>
</dbReference>
<dbReference type="STRING" id="294747.C5M6G9"/>
<keyword evidence="8" id="KW-1185">Reference proteome</keyword>
<dbReference type="PRINTS" id="PR00019">
    <property type="entry name" value="LEURICHRPT"/>
</dbReference>
<reference evidence="7 8" key="1">
    <citation type="journal article" date="2009" name="Nature">
        <title>Evolution of pathogenicity and sexual reproduction in eight Candida genomes.</title>
        <authorList>
            <person name="Butler G."/>
            <person name="Rasmussen M.D."/>
            <person name="Lin M.F."/>
            <person name="Santos M.A."/>
            <person name="Sakthikumar S."/>
            <person name="Munro C.A."/>
            <person name="Rheinbay E."/>
            <person name="Grabherr M."/>
            <person name="Forche A."/>
            <person name="Reedy J.L."/>
            <person name="Agrafioti I."/>
            <person name="Arnaud M.B."/>
            <person name="Bates S."/>
            <person name="Brown A.J."/>
            <person name="Brunke S."/>
            <person name="Costanzo M.C."/>
            <person name="Fitzpatrick D.A."/>
            <person name="de Groot P.W."/>
            <person name="Harris D."/>
            <person name="Hoyer L.L."/>
            <person name="Hube B."/>
            <person name="Klis F.M."/>
            <person name="Kodira C."/>
            <person name="Lennard N."/>
            <person name="Logue M.E."/>
            <person name="Martin R."/>
            <person name="Neiman A.M."/>
            <person name="Nikolaou E."/>
            <person name="Quail M.A."/>
            <person name="Quinn J."/>
            <person name="Santos M.C."/>
            <person name="Schmitzberger F.F."/>
            <person name="Sherlock G."/>
            <person name="Shah P."/>
            <person name="Silverstein K.A."/>
            <person name="Skrzypek M.S."/>
            <person name="Soll D."/>
            <person name="Staggs R."/>
            <person name="Stansfield I."/>
            <person name="Stumpf M.P."/>
            <person name="Sudbery P.E."/>
            <person name="Srikantha T."/>
            <person name="Zeng Q."/>
            <person name="Berman J."/>
            <person name="Berriman M."/>
            <person name="Heitman J."/>
            <person name="Gow N.A."/>
            <person name="Lorenz M.C."/>
            <person name="Birren B.W."/>
            <person name="Kellis M."/>
            <person name="Cuomo C.A."/>
        </authorList>
    </citation>
    <scope>NUCLEOTIDE SEQUENCE [LARGE SCALE GENOMIC DNA]</scope>
    <source>
        <strain evidence="8">ATCC MYA-3404 / T1</strain>
    </source>
</reference>
<dbReference type="PANTHER" id="PTHR45973:SF23">
    <property type="entry name" value="PROTEIN PHOSPHATASE 1 REGULATORY SUBUNIT 7"/>
    <property type="match status" value="1"/>
</dbReference>
<evidence type="ECO:0000256" key="2">
    <source>
        <dbReference type="ARBA" id="ARBA00022614"/>
    </source>
</evidence>
<dbReference type="Pfam" id="PF00560">
    <property type="entry name" value="LRR_1"/>
    <property type="match status" value="1"/>
</dbReference>
<feature type="region of interest" description="Disordered" evidence="6">
    <location>
        <begin position="1"/>
        <end position="47"/>
    </location>
</feature>
<keyword evidence="2" id="KW-0433">Leucine-rich repeat</keyword>
<dbReference type="Gene3D" id="3.80.10.10">
    <property type="entry name" value="Ribonuclease Inhibitor"/>
    <property type="match status" value="2"/>
</dbReference>
<comment type="similarity">
    <text evidence="5">Belongs to the SDS22 family.</text>
</comment>
<dbReference type="EMBL" id="GG692396">
    <property type="protein sequence ID" value="EER34589.1"/>
    <property type="molecule type" value="Genomic_DNA"/>
</dbReference>
<feature type="compositionally biased region" description="Basic and acidic residues" evidence="6">
    <location>
        <begin position="1"/>
        <end position="19"/>
    </location>
</feature>
<evidence type="ECO:0008006" key="9">
    <source>
        <dbReference type="Google" id="ProtNLM"/>
    </source>
</evidence>
<keyword evidence="3" id="KW-0677">Repeat</keyword>
<dbReference type="GO" id="GO:0004865">
    <property type="term" value="F:protein serine/threonine phosphatase inhibitor activity"/>
    <property type="evidence" value="ECO:0007669"/>
    <property type="project" value="EnsemblFungi"/>
</dbReference>
<dbReference type="GeneID" id="8301338"/>
<dbReference type="PANTHER" id="PTHR45973">
    <property type="entry name" value="PROTEIN PHOSPHATASE 1 REGULATORY SUBUNIT SDS22-RELATED"/>
    <property type="match status" value="1"/>
</dbReference>
<evidence type="ECO:0000313" key="7">
    <source>
        <dbReference type="EMBL" id="EER34589.1"/>
    </source>
</evidence>
<gene>
    <name evidence="7" type="ORF">CTRG_01450</name>
</gene>